<dbReference type="Proteomes" id="UP001597361">
    <property type="component" value="Unassembled WGS sequence"/>
</dbReference>
<accession>A0ABW4VTN1</accession>
<name>A0ABW4VTN1_9BACT</name>
<dbReference type="RefSeq" id="WP_376888497.1">
    <property type="nucleotide sequence ID" value="NZ_JBHUHR010000046.1"/>
</dbReference>
<dbReference type="PROSITE" id="PS51318">
    <property type="entry name" value="TAT"/>
    <property type="match status" value="1"/>
</dbReference>
<keyword evidence="1" id="KW-0732">Signal</keyword>
<gene>
    <name evidence="2" type="ORF">ACFSKL_19355</name>
</gene>
<comment type="caution">
    <text evidence="2">The sequence shown here is derived from an EMBL/GenBank/DDBJ whole genome shotgun (WGS) entry which is preliminary data.</text>
</comment>
<dbReference type="EMBL" id="JBHUHR010000046">
    <property type="protein sequence ID" value="MFD2036970.1"/>
    <property type="molecule type" value="Genomic_DNA"/>
</dbReference>
<feature type="chain" id="PRO_5045536864" evidence="1">
    <location>
        <begin position="32"/>
        <end position="594"/>
    </location>
</feature>
<dbReference type="SUPFAM" id="SSF48239">
    <property type="entry name" value="Terpenoid cyclases/Protein prenyltransferases"/>
    <property type="match status" value="1"/>
</dbReference>
<protein>
    <submittedName>
        <fullName evidence="2">Uncharacterized protein</fullName>
    </submittedName>
</protein>
<organism evidence="2 3">
    <name type="scientific">Belliella marina</name>
    <dbReference type="NCBI Taxonomy" id="1644146"/>
    <lineage>
        <taxon>Bacteria</taxon>
        <taxon>Pseudomonadati</taxon>
        <taxon>Bacteroidota</taxon>
        <taxon>Cytophagia</taxon>
        <taxon>Cytophagales</taxon>
        <taxon>Cyclobacteriaceae</taxon>
        <taxon>Belliella</taxon>
    </lineage>
</organism>
<dbReference type="Gene3D" id="1.50.10.100">
    <property type="entry name" value="Chondroitin AC/alginate lyase"/>
    <property type="match status" value="1"/>
</dbReference>
<evidence type="ECO:0000256" key="1">
    <source>
        <dbReference type="SAM" id="SignalP"/>
    </source>
</evidence>
<dbReference type="InterPro" id="IPR008930">
    <property type="entry name" value="Terpenoid_cyclase/PrenylTrfase"/>
</dbReference>
<sequence>MKKISRKTFIKQSASLGLLTTLVPFASNVWAAGPKLSSTDKKILDRLVRSNDQLTAQLILPENSNPKSYVRQQGYDFAVLTASYCHPESSFHNNPRVLERMEGLTAFLLSQQRADGTMNTGNLESPPDTAFVMEPLCAAAKILRDQSQPALAKVKFDLKKFITNAGEALVTGGIHTPNHRWVLSAALAKINHVYPDERYVNRVDDWLGEGIFIDEDGHYPERSMNYSAVENEAFITMAKLLDKEELLEPVRKNLEMSYYYMEPNGDLVTFDSRRQDQYSHKNIVSQYLNFRYLAIKDNNPFFAGIARQIEGFEGFEAEIVRGGLYYFMEHEILQEEMPPSAPLPRDYAKVFPTSSLARIRREDTTMTIFGGVDWPLIIASGRSISPNFFSYRKGEAILKHIRMSSAFFSMGHFRSDGLEDKDGQYILYKKLQAPYYQPLPQNLRNEAGDYELGPSVDGRFWSKMSFEDRPVSNVKTLESKITIQENKGQADLLIEVTGLEGVPVTVELCFDEGGEFTGVSDVVDTQGNRFLEEGMGSYKNGKDEITFGPGIKKHGNIYRLDGEMYTVHFGTLRTTGNHVYLTGMTPFTHTLTLK</sequence>
<feature type="signal peptide" evidence="1">
    <location>
        <begin position="1"/>
        <end position="31"/>
    </location>
</feature>
<dbReference type="InterPro" id="IPR008929">
    <property type="entry name" value="Chondroitin_lyas"/>
</dbReference>
<evidence type="ECO:0000313" key="2">
    <source>
        <dbReference type="EMBL" id="MFD2036970.1"/>
    </source>
</evidence>
<reference evidence="3" key="1">
    <citation type="journal article" date="2019" name="Int. J. Syst. Evol. Microbiol.">
        <title>The Global Catalogue of Microorganisms (GCM) 10K type strain sequencing project: providing services to taxonomists for standard genome sequencing and annotation.</title>
        <authorList>
            <consortium name="The Broad Institute Genomics Platform"/>
            <consortium name="The Broad Institute Genome Sequencing Center for Infectious Disease"/>
            <person name="Wu L."/>
            <person name="Ma J."/>
        </authorList>
    </citation>
    <scope>NUCLEOTIDE SEQUENCE [LARGE SCALE GENOMIC DNA]</scope>
    <source>
        <strain evidence="3">CGMCC 1.15180</strain>
    </source>
</reference>
<keyword evidence="3" id="KW-1185">Reference proteome</keyword>
<evidence type="ECO:0000313" key="3">
    <source>
        <dbReference type="Proteomes" id="UP001597361"/>
    </source>
</evidence>
<proteinExistence type="predicted"/>
<dbReference type="InterPro" id="IPR006311">
    <property type="entry name" value="TAT_signal"/>
</dbReference>